<keyword evidence="6" id="KW-1133">Transmembrane helix</keyword>
<dbReference type="Gene3D" id="1.10.630.10">
    <property type="entry name" value="Cytochrome P450"/>
    <property type="match status" value="1"/>
</dbReference>
<dbReference type="Proteomes" id="UP000299084">
    <property type="component" value="Unassembled WGS sequence"/>
</dbReference>
<gene>
    <name evidence="7" type="ORF">Cadr_000014006</name>
</gene>
<evidence type="ECO:0000313" key="8">
    <source>
        <dbReference type="Proteomes" id="UP000299084"/>
    </source>
</evidence>
<dbReference type="GO" id="GO:0005506">
    <property type="term" value="F:iron ion binding"/>
    <property type="evidence" value="ECO:0007669"/>
    <property type="project" value="InterPro"/>
</dbReference>
<accession>A0A5N4DBW5</accession>
<dbReference type="InterPro" id="IPR050182">
    <property type="entry name" value="Cytochrome_P450_fam2"/>
</dbReference>
<evidence type="ECO:0000256" key="3">
    <source>
        <dbReference type="ARBA" id="ARBA00022617"/>
    </source>
</evidence>
<evidence type="ECO:0000256" key="4">
    <source>
        <dbReference type="ARBA" id="ARBA00022723"/>
    </source>
</evidence>
<dbReference type="PRINTS" id="PR00463">
    <property type="entry name" value="EP450I"/>
</dbReference>
<dbReference type="GO" id="GO:0016712">
    <property type="term" value="F:oxidoreductase activity, acting on paired donors, with incorporation or reduction of molecular oxygen, reduced flavin or flavoprotein as one donor, and incorporation of one atom of oxygen"/>
    <property type="evidence" value="ECO:0007669"/>
    <property type="project" value="TreeGrafter"/>
</dbReference>
<keyword evidence="6" id="KW-0472">Membrane</keyword>
<dbReference type="STRING" id="9838.ENSCDRP00005021921"/>
<keyword evidence="6" id="KW-0812">Transmembrane</keyword>
<dbReference type="PANTHER" id="PTHR24300:SF177">
    <property type="entry name" value="CYTOCHROME P450 2J2"/>
    <property type="match status" value="1"/>
</dbReference>
<keyword evidence="3" id="KW-0349">Heme</keyword>
<dbReference type="GO" id="GO:0005737">
    <property type="term" value="C:cytoplasm"/>
    <property type="evidence" value="ECO:0007669"/>
    <property type="project" value="TreeGrafter"/>
</dbReference>
<evidence type="ECO:0000256" key="6">
    <source>
        <dbReference type="SAM" id="Phobius"/>
    </source>
</evidence>
<dbReference type="InterPro" id="IPR002401">
    <property type="entry name" value="Cyt_P450_E_grp-I"/>
</dbReference>
<evidence type="ECO:0000256" key="1">
    <source>
        <dbReference type="ARBA" id="ARBA00001971"/>
    </source>
</evidence>
<dbReference type="InterPro" id="IPR001128">
    <property type="entry name" value="Cyt_P450"/>
</dbReference>
<evidence type="ECO:0000313" key="7">
    <source>
        <dbReference type="EMBL" id="KAB1268602.1"/>
    </source>
</evidence>
<proteinExistence type="inferred from homology"/>
<dbReference type="Pfam" id="PF00067">
    <property type="entry name" value="p450"/>
    <property type="match status" value="1"/>
</dbReference>
<protein>
    <submittedName>
        <fullName evidence="7">Cytochrome P450 2J2</fullName>
    </submittedName>
</protein>
<dbReference type="GO" id="GO:0006082">
    <property type="term" value="P:organic acid metabolic process"/>
    <property type="evidence" value="ECO:0007669"/>
    <property type="project" value="TreeGrafter"/>
</dbReference>
<dbReference type="SUPFAM" id="SSF48264">
    <property type="entry name" value="Cytochrome P450"/>
    <property type="match status" value="1"/>
</dbReference>
<dbReference type="GO" id="GO:0006805">
    <property type="term" value="P:xenobiotic metabolic process"/>
    <property type="evidence" value="ECO:0007669"/>
    <property type="project" value="TreeGrafter"/>
</dbReference>
<dbReference type="GO" id="GO:0020037">
    <property type="term" value="F:heme binding"/>
    <property type="evidence" value="ECO:0007669"/>
    <property type="project" value="InterPro"/>
</dbReference>
<feature type="transmembrane region" description="Helical" evidence="6">
    <location>
        <begin position="12"/>
        <end position="32"/>
    </location>
</feature>
<dbReference type="AlphaFoldDB" id="A0A5N4DBW5"/>
<dbReference type="PANTHER" id="PTHR24300">
    <property type="entry name" value="CYTOCHROME P450 508A4-RELATED"/>
    <property type="match status" value="1"/>
</dbReference>
<reference evidence="7 8" key="1">
    <citation type="journal article" date="2019" name="Mol. Ecol. Resour.">
        <title>Improving Illumina assemblies with Hi-C and long reads: an example with the North African dromedary.</title>
        <authorList>
            <person name="Elbers J.P."/>
            <person name="Rogers M.F."/>
            <person name="Perelman P.L."/>
            <person name="Proskuryakova A.A."/>
            <person name="Serdyukova N.A."/>
            <person name="Johnson W.E."/>
            <person name="Horin P."/>
            <person name="Corander J."/>
            <person name="Murphy D."/>
            <person name="Burger P.A."/>
        </authorList>
    </citation>
    <scope>NUCLEOTIDE SEQUENCE [LARGE SCALE GENOMIC DNA]</scope>
    <source>
        <strain evidence="7">Drom800</strain>
        <tissue evidence="7">Blood</tissue>
    </source>
</reference>
<dbReference type="EMBL" id="JWIN03000013">
    <property type="protein sequence ID" value="KAB1268602.1"/>
    <property type="molecule type" value="Genomic_DNA"/>
</dbReference>
<evidence type="ECO:0000256" key="2">
    <source>
        <dbReference type="ARBA" id="ARBA00010617"/>
    </source>
</evidence>
<evidence type="ECO:0000256" key="5">
    <source>
        <dbReference type="ARBA" id="ARBA00023004"/>
    </source>
</evidence>
<keyword evidence="5" id="KW-0408">Iron</keyword>
<sequence>MLGSLGSLAAALWGVLSLRTLLLGAIAFLFFADFIRKRRPKNYPPGPLRLPFVGHLLHLDFENVHLSLQRMCIFNGDCFAIFQFVKKYGNVFRLEVGDFSSVVITGLPLIKEAFVHQGQNFANRPVTPFIERVFKNKGKCVK</sequence>
<dbReference type="InterPro" id="IPR036396">
    <property type="entry name" value="Cyt_P450_sf"/>
</dbReference>
<comment type="caution">
    <text evidence="7">The sequence shown here is derived from an EMBL/GenBank/DDBJ whole genome shotgun (WGS) entry which is preliminary data.</text>
</comment>
<comment type="similarity">
    <text evidence="2">Belongs to the cytochrome P450 family.</text>
</comment>
<keyword evidence="4" id="KW-0479">Metal-binding</keyword>
<keyword evidence="8" id="KW-1185">Reference proteome</keyword>
<organism evidence="7 8">
    <name type="scientific">Camelus dromedarius</name>
    <name type="common">Dromedary</name>
    <name type="synonym">Arabian camel</name>
    <dbReference type="NCBI Taxonomy" id="9838"/>
    <lineage>
        <taxon>Eukaryota</taxon>
        <taxon>Metazoa</taxon>
        <taxon>Chordata</taxon>
        <taxon>Craniata</taxon>
        <taxon>Vertebrata</taxon>
        <taxon>Euteleostomi</taxon>
        <taxon>Mammalia</taxon>
        <taxon>Eutheria</taxon>
        <taxon>Laurasiatheria</taxon>
        <taxon>Artiodactyla</taxon>
        <taxon>Tylopoda</taxon>
        <taxon>Camelidae</taxon>
        <taxon>Camelus</taxon>
    </lineage>
</organism>
<comment type="cofactor">
    <cofactor evidence="1">
        <name>heme</name>
        <dbReference type="ChEBI" id="CHEBI:30413"/>
    </cofactor>
</comment>
<name>A0A5N4DBW5_CAMDR</name>